<dbReference type="Proteomes" id="UP001165287">
    <property type="component" value="Unassembled WGS sequence"/>
</dbReference>
<sequence>MIQYEFNNKWDKDKEWDKYWDGCYKKGNSCQESIDIWRDWYCGEDKDKDKYNNHKDNYAWNDEKENSWDKWTWW</sequence>
<dbReference type="EMBL" id="JAIQUM010000085">
    <property type="protein sequence ID" value="MBZ5753105.1"/>
    <property type="molecule type" value="Genomic_DNA"/>
</dbReference>
<comment type="caution">
    <text evidence="1">The sequence shown here is derived from an EMBL/GenBank/DDBJ whole genome shotgun (WGS) entry which is preliminary data.</text>
</comment>
<accession>A0ABS7UXS0</accession>
<organism evidence="1 2">
    <name type="scientific">Metabacillus rhizolycopersici</name>
    <dbReference type="NCBI Taxonomy" id="2875709"/>
    <lineage>
        <taxon>Bacteria</taxon>
        <taxon>Bacillati</taxon>
        <taxon>Bacillota</taxon>
        <taxon>Bacilli</taxon>
        <taxon>Bacillales</taxon>
        <taxon>Bacillaceae</taxon>
        <taxon>Metabacillus</taxon>
    </lineage>
</organism>
<protein>
    <submittedName>
        <fullName evidence="1">Uncharacterized protein</fullName>
    </submittedName>
</protein>
<name>A0ABS7UXS0_9BACI</name>
<reference evidence="1" key="1">
    <citation type="submission" date="2024-05" db="EMBL/GenBank/DDBJ databases">
        <title>Metabacillus sp. nov., isolated from the rhizosphere soil of tomato plants.</title>
        <authorList>
            <person name="Ma R."/>
        </authorList>
    </citation>
    <scope>NUCLEOTIDE SEQUENCE</scope>
    <source>
        <strain evidence="1">DBTR6</strain>
    </source>
</reference>
<evidence type="ECO:0000313" key="2">
    <source>
        <dbReference type="Proteomes" id="UP001165287"/>
    </source>
</evidence>
<evidence type="ECO:0000313" key="1">
    <source>
        <dbReference type="EMBL" id="MBZ5753105.1"/>
    </source>
</evidence>
<keyword evidence="2" id="KW-1185">Reference proteome</keyword>
<gene>
    <name evidence="1" type="ORF">K9V48_23480</name>
</gene>
<dbReference type="RefSeq" id="WP_224141537.1">
    <property type="nucleotide sequence ID" value="NZ_JAIQUM010000085.1"/>
</dbReference>
<proteinExistence type="predicted"/>